<dbReference type="EMBL" id="BAZW01000013">
    <property type="protein sequence ID" value="GAO29819.1"/>
    <property type="molecule type" value="Genomic_DNA"/>
</dbReference>
<gene>
    <name evidence="1" type="ORF">JCM15548_12047</name>
</gene>
<name>A0A0E9LX35_9BACT</name>
<keyword evidence="2" id="KW-1185">Reference proteome</keyword>
<dbReference type="RefSeq" id="WP_062124392.1">
    <property type="nucleotide sequence ID" value="NZ_BAZW01000013.1"/>
</dbReference>
<organism evidence="1 2">
    <name type="scientific">Geofilum rubicundum JCM 15548</name>
    <dbReference type="NCBI Taxonomy" id="1236989"/>
    <lineage>
        <taxon>Bacteria</taxon>
        <taxon>Pseudomonadati</taxon>
        <taxon>Bacteroidota</taxon>
        <taxon>Bacteroidia</taxon>
        <taxon>Marinilabiliales</taxon>
        <taxon>Marinilabiliaceae</taxon>
        <taxon>Geofilum</taxon>
    </lineage>
</organism>
<dbReference type="AlphaFoldDB" id="A0A0E9LX35"/>
<protein>
    <submittedName>
        <fullName evidence="1">Uncharacterized protein</fullName>
    </submittedName>
</protein>
<evidence type="ECO:0000313" key="2">
    <source>
        <dbReference type="Proteomes" id="UP000032900"/>
    </source>
</evidence>
<proteinExistence type="predicted"/>
<dbReference type="Proteomes" id="UP000032900">
    <property type="component" value="Unassembled WGS sequence"/>
</dbReference>
<sequence>MLSKVRGEVSLRVHDRSKRERSVFDTVSEMLVTDFSVVEQRHAIPWSETFRSDYVLSEHLGEFDPDFWEYYNVIQPDEALEKVLNR</sequence>
<reference evidence="1 2" key="1">
    <citation type="journal article" date="2015" name="Microbes Environ.">
        <title>Distribution and evolution of nitrogen fixation genes in the phylum bacteroidetes.</title>
        <authorList>
            <person name="Inoue J."/>
            <person name="Oshima K."/>
            <person name="Suda W."/>
            <person name="Sakamoto M."/>
            <person name="Iino T."/>
            <person name="Noda S."/>
            <person name="Hongoh Y."/>
            <person name="Hattori M."/>
            <person name="Ohkuma M."/>
        </authorList>
    </citation>
    <scope>NUCLEOTIDE SEQUENCE [LARGE SCALE GENOMIC DNA]</scope>
    <source>
        <strain evidence="1">JCM 15548</strain>
    </source>
</reference>
<dbReference type="OrthoDB" id="1413766at2"/>
<comment type="caution">
    <text evidence="1">The sequence shown here is derived from an EMBL/GenBank/DDBJ whole genome shotgun (WGS) entry which is preliminary data.</text>
</comment>
<dbReference type="STRING" id="1236989.JCM15548_12047"/>
<accession>A0A0E9LX35</accession>
<evidence type="ECO:0000313" key="1">
    <source>
        <dbReference type="EMBL" id="GAO29819.1"/>
    </source>
</evidence>